<sequence length="244" mass="26255">MAFSLCFRSWASAGPRVAVDGDDPMTWSIIEPYLPDLWEGFVTTIWLSVLTLGAATPIALAIALARHLGPRWLSVVLGIFVNLVRLLPALIVLYLVFYGSPQLGVRFQPLTAAAIGLIAMGAAYMSEDIRGGLAAVPQGPLTAAAAIGLSRTHTIRRILLPIALPLTIPPYMTRAIIMVKGTSLASLVSVSDLTAEATRASSITYQPYAFVVIAGALYLAINGVLAIVQILAERHFRRRYRMAL</sequence>
<dbReference type="OrthoDB" id="9814550at2"/>
<dbReference type="Pfam" id="PF00528">
    <property type="entry name" value="BPD_transp_1"/>
    <property type="match status" value="1"/>
</dbReference>
<keyword evidence="9 10" id="KW-0472">Membrane</keyword>
<dbReference type="SUPFAM" id="SSF161098">
    <property type="entry name" value="MetI-like"/>
    <property type="match status" value="1"/>
</dbReference>
<accession>A0A5C5G7A1</accession>
<dbReference type="Gene3D" id="1.10.3720.10">
    <property type="entry name" value="MetI-like"/>
    <property type="match status" value="1"/>
</dbReference>
<evidence type="ECO:0000256" key="3">
    <source>
        <dbReference type="ARBA" id="ARBA00010072"/>
    </source>
</evidence>
<feature type="domain" description="ABC transmembrane type-1" evidence="11">
    <location>
        <begin position="41"/>
        <end position="229"/>
    </location>
</feature>
<evidence type="ECO:0000259" key="11">
    <source>
        <dbReference type="PROSITE" id="PS50928"/>
    </source>
</evidence>
<dbReference type="InterPro" id="IPR043429">
    <property type="entry name" value="ArtM/GltK/GlnP/TcyL/YhdX-like"/>
</dbReference>
<feature type="transmembrane region" description="Helical" evidence="10">
    <location>
        <begin position="72"/>
        <end position="97"/>
    </location>
</feature>
<keyword evidence="8 10" id="KW-1133">Transmembrane helix</keyword>
<dbReference type="InterPro" id="IPR035906">
    <property type="entry name" value="MetI-like_sf"/>
</dbReference>
<comment type="subcellular location">
    <subcellularLocation>
        <location evidence="2">Cell inner membrane</location>
        <topology evidence="2">Multi-pass membrane protein</topology>
    </subcellularLocation>
    <subcellularLocation>
        <location evidence="10">Cell membrane</location>
        <topology evidence="10">Multi-pass membrane protein</topology>
    </subcellularLocation>
</comment>
<feature type="transmembrane region" description="Helical" evidence="10">
    <location>
        <begin position="103"/>
        <end position="124"/>
    </location>
</feature>
<dbReference type="PANTHER" id="PTHR30614:SF20">
    <property type="entry name" value="GLUTAMINE TRANSPORT SYSTEM PERMEASE PROTEIN GLNP"/>
    <property type="match status" value="1"/>
</dbReference>
<dbReference type="GO" id="GO:0006865">
    <property type="term" value="P:amino acid transport"/>
    <property type="evidence" value="ECO:0007669"/>
    <property type="project" value="UniProtKB-KW"/>
</dbReference>
<dbReference type="PANTHER" id="PTHR30614">
    <property type="entry name" value="MEMBRANE COMPONENT OF AMINO ACID ABC TRANSPORTER"/>
    <property type="match status" value="1"/>
</dbReference>
<comment type="similarity">
    <text evidence="3">Belongs to the binding-protein-dependent transport system permease family. HisMQ subfamily.</text>
</comment>
<protein>
    <submittedName>
        <fullName evidence="12">Amino acid ABC transporter permease</fullName>
    </submittedName>
</protein>
<evidence type="ECO:0000256" key="4">
    <source>
        <dbReference type="ARBA" id="ARBA00022448"/>
    </source>
</evidence>
<dbReference type="EMBL" id="VFFF01000004">
    <property type="protein sequence ID" value="TNY30594.1"/>
    <property type="molecule type" value="Genomic_DNA"/>
</dbReference>
<evidence type="ECO:0000256" key="2">
    <source>
        <dbReference type="ARBA" id="ARBA00004429"/>
    </source>
</evidence>
<evidence type="ECO:0000256" key="5">
    <source>
        <dbReference type="ARBA" id="ARBA00022475"/>
    </source>
</evidence>
<keyword evidence="13" id="KW-1185">Reference proteome</keyword>
<keyword evidence="7" id="KW-0029">Amino-acid transport</keyword>
<dbReference type="InterPro" id="IPR000515">
    <property type="entry name" value="MetI-like"/>
</dbReference>
<keyword evidence="4 10" id="KW-0813">Transport</keyword>
<feature type="transmembrane region" description="Helical" evidence="10">
    <location>
        <begin position="208"/>
        <end position="232"/>
    </location>
</feature>
<dbReference type="CDD" id="cd06261">
    <property type="entry name" value="TM_PBP2"/>
    <property type="match status" value="1"/>
</dbReference>
<proteinExistence type="inferred from homology"/>
<keyword evidence="6 10" id="KW-0812">Transmembrane</keyword>
<dbReference type="PROSITE" id="PS50928">
    <property type="entry name" value="ABC_TM1"/>
    <property type="match status" value="1"/>
</dbReference>
<feature type="transmembrane region" description="Helical" evidence="10">
    <location>
        <begin position="158"/>
        <end position="177"/>
    </location>
</feature>
<dbReference type="Proteomes" id="UP000314011">
    <property type="component" value="Unassembled WGS sequence"/>
</dbReference>
<organism evidence="12 13">
    <name type="scientific">Pelagovum pacificum</name>
    <dbReference type="NCBI Taxonomy" id="2588711"/>
    <lineage>
        <taxon>Bacteria</taxon>
        <taxon>Pseudomonadati</taxon>
        <taxon>Pseudomonadota</taxon>
        <taxon>Alphaproteobacteria</taxon>
        <taxon>Rhodobacterales</taxon>
        <taxon>Paracoccaceae</taxon>
        <taxon>Pelagovum</taxon>
    </lineage>
</organism>
<evidence type="ECO:0000256" key="7">
    <source>
        <dbReference type="ARBA" id="ARBA00022970"/>
    </source>
</evidence>
<evidence type="ECO:0000256" key="9">
    <source>
        <dbReference type="ARBA" id="ARBA00023136"/>
    </source>
</evidence>
<keyword evidence="5" id="KW-1003">Cell membrane</keyword>
<evidence type="ECO:0000256" key="8">
    <source>
        <dbReference type="ARBA" id="ARBA00022989"/>
    </source>
</evidence>
<comment type="function">
    <text evidence="1">Part of the binding-protein-dependent transport system for glutamine; probably responsible for the translocation of the substrate across the membrane.</text>
</comment>
<dbReference type="GO" id="GO:0043190">
    <property type="term" value="C:ATP-binding cassette (ABC) transporter complex"/>
    <property type="evidence" value="ECO:0007669"/>
    <property type="project" value="InterPro"/>
</dbReference>
<dbReference type="GO" id="GO:0022857">
    <property type="term" value="F:transmembrane transporter activity"/>
    <property type="evidence" value="ECO:0007669"/>
    <property type="project" value="InterPro"/>
</dbReference>
<name>A0A5C5G7A1_9RHOB</name>
<evidence type="ECO:0000313" key="12">
    <source>
        <dbReference type="EMBL" id="TNY30594.1"/>
    </source>
</evidence>
<dbReference type="InterPro" id="IPR010065">
    <property type="entry name" value="AA_ABC_transptr_permease_3TM"/>
</dbReference>
<evidence type="ECO:0000256" key="10">
    <source>
        <dbReference type="RuleBase" id="RU363032"/>
    </source>
</evidence>
<gene>
    <name evidence="12" type="ORF">FHY64_18605</name>
</gene>
<dbReference type="AlphaFoldDB" id="A0A5C5G7A1"/>
<feature type="transmembrane region" description="Helical" evidence="10">
    <location>
        <begin position="45"/>
        <end position="65"/>
    </location>
</feature>
<dbReference type="NCBIfam" id="TIGR01726">
    <property type="entry name" value="HEQRo_perm_3TM"/>
    <property type="match status" value="1"/>
</dbReference>
<evidence type="ECO:0000256" key="1">
    <source>
        <dbReference type="ARBA" id="ARBA00003159"/>
    </source>
</evidence>
<comment type="caution">
    <text evidence="12">The sequence shown here is derived from an EMBL/GenBank/DDBJ whole genome shotgun (WGS) entry which is preliminary data.</text>
</comment>
<evidence type="ECO:0000256" key="6">
    <source>
        <dbReference type="ARBA" id="ARBA00022692"/>
    </source>
</evidence>
<evidence type="ECO:0000313" key="13">
    <source>
        <dbReference type="Proteomes" id="UP000314011"/>
    </source>
</evidence>
<reference evidence="12 13" key="1">
    <citation type="submission" date="2019-06" db="EMBL/GenBank/DDBJ databases">
        <title>Genome of new Rhodobacteraceae sp. SM1903.</title>
        <authorList>
            <person name="Ren X."/>
        </authorList>
    </citation>
    <scope>NUCLEOTIDE SEQUENCE [LARGE SCALE GENOMIC DNA]</scope>
    <source>
        <strain evidence="12 13">SM1903</strain>
    </source>
</reference>